<name>A0ABN7VQA7_GIGMA</name>
<reference evidence="2 3" key="1">
    <citation type="submission" date="2021-06" db="EMBL/GenBank/DDBJ databases">
        <authorList>
            <person name="Kallberg Y."/>
            <person name="Tangrot J."/>
            <person name="Rosling A."/>
        </authorList>
    </citation>
    <scope>NUCLEOTIDE SEQUENCE [LARGE SCALE GENOMIC DNA]</scope>
    <source>
        <strain evidence="2 3">120-4 pot B 10/14</strain>
    </source>
</reference>
<feature type="region of interest" description="Disordered" evidence="1">
    <location>
        <begin position="1"/>
        <end position="40"/>
    </location>
</feature>
<protein>
    <submittedName>
        <fullName evidence="2">22435_t:CDS:1</fullName>
    </submittedName>
</protein>
<feature type="non-terminal residue" evidence="2">
    <location>
        <position position="40"/>
    </location>
</feature>
<proteinExistence type="predicted"/>
<dbReference type="Proteomes" id="UP000789901">
    <property type="component" value="Unassembled WGS sequence"/>
</dbReference>
<evidence type="ECO:0000313" key="2">
    <source>
        <dbReference type="EMBL" id="CAG8792050.1"/>
    </source>
</evidence>
<evidence type="ECO:0000313" key="3">
    <source>
        <dbReference type="Proteomes" id="UP000789901"/>
    </source>
</evidence>
<keyword evidence="3" id="KW-1185">Reference proteome</keyword>
<feature type="compositionally biased region" description="Polar residues" evidence="1">
    <location>
        <begin position="29"/>
        <end position="40"/>
    </location>
</feature>
<accession>A0ABN7VQA7</accession>
<gene>
    <name evidence="2" type="ORF">GMARGA_LOCUS21391</name>
</gene>
<dbReference type="EMBL" id="CAJVQB010019703">
    <property type="protein sequence ID" value="CAG8792050.1"/>
    <property type="molecule type" value="Genomic_DNA"/>
</dbReference>
<organism evidence="2 3">
    <name type="scientific">Gigaspora margarita</name>
    <dbReference type="NCBI Taxonomy" id="4874"/>
    <lineage>
        <taxon>Eukaryota</taxon>
        <taxon>Fungi</taxon>
        <taxon>Fungi incertae sedis</taxon>
        <taxon>Mucoromycota</taxon>
        <taxon>Glomeromycotina</taxon>
        <taxon>Glomeromycetes</taxon>
        <taxon>Diversisporales</taxon>
        <taxon>Gigasporaceae</taxon>
        <taxon>Gigaspora</taxon>
    </lineage>
</organism>
<sequence length="40" mass="4383">MSDHHTTHNHPPADGATNSDLYYAHTDGTDSNNYCTPIPL</sequence>
<comment type="caution">
    <text evidence="2">The sequence shown here is derived from an EMBL/GenBank/DDBJ whole genome shotgun (WGS) entry which is preliminary data.</text>
</comment>
<evidence type="ECO:0000256" key="1">
    <source>
        <dbReference type="SAM" id="MobiDB-lite"/>
    </source>
</evidence>